<accession>A0A0S7WQ73</accession>
<evidence type="ECO:0000313" key="1">
    <source>
        <dbReference type="EMBL" id="KPJ52298.1"/>
    </source>
</evidence>
<protein>
    <submittedName>
        <fullName evidence="1">Uncharacterized protein</fullName>
    </submittedName>
</protein>
<feature type="non-terminal residue" evidence="1">
    <location>
        <position position="457"/>
    </location>
</feature>
<name>A0A0S7WQ73_UNCT6</name>
<dbReference type="EMBL" id="LIZS01000066">
    <property type="protein sequence ID" value="KPJ52298.1"/>
    <property type="molecule type" value="Genomic_DNA"/>
</dbReference>
<dbReference type="SUPFAM" id="SSF54001">
    <property type="entry name" value="Cysteine proteinases"/>
    <property type="match status" value="1"/>
</dbReference>
<organism evidence="1 2">
    <name type="scientific">candidate division TA06 bacterium DG_24</name>
    <dbReference type="NCBI Taxonomy" id="1703770"/>
    <lineage>
        <taxon>Bacteria</taxon>
        <taxon>Bacteria division TA06</taxon>
    </lineage>
</organism>
<evidence type="ECO:0000313" key="2">
    <source>
        <dbReference type="Proteomes" id="UP000052008"/>
    </source>
</evidence>
<dbReference type="AlphaFoldDB" id="A0A0S7WQ73"/>
<proteinExistence type="predicted"/>
<sequence>MKPHVYLCLELTRSVVPQHQILDRAADYLAVCVRVNQARLQEKPDAIIARELYTLYEGTAAGMARLLFDEDGPLCWWVPVCRDGVVGGFLTYHPYTGELMSTPGWKPGGRPVFSIDQTQWENLESLALSWAGLDEDCDARLILIPRGDDFILYFGIPTANGPVRIDVTSLGMPGGLRPRLLTTALVRSAIRNGLPSATREEAFPFEERGEPRGELDLPIPDVFSLAVLPTVRDQDGYGSCVGHAAMITCEWWECGRTCYDGTGDSHYYTCDCEKGPQGECECLFYPLSREYMYDRSRTWPEQLNLKSDCGRSGYCSSSGCGQGACTNAIVTDGTMMIDNPYCNQCAGSWMSRAAEVITHDGCCTEECQPYPEYMYAGPEHAGCTNGGREACTGQCPNVSGPCGNDFVLKSHHVINDVLEIPNSIYRHGMVLGGSSVCSPCFYGAGCLCLDCPCSILG</sequence>
<dbReference type="InterPro" id="IPR038765">
    <property type="entry name" value="Papain-like_cys_pep_sf"/>
</dbReference>
<dbReference type="Gene3D" id="3.90.70.10">
    <property type="entry name" value="Cysteine proteinases"/>
    <property type="match status" value="1"/>
</dbReference>
<reference evidence="1 2" key="1">
    <citation type="journal article" date="2015" name="Microbiome">
        <title>Genomic resolution of linkages in carbon, nitrogen, and sulfur cycling among widespread estuary sediment bacteria.</title>
        <authorList>
            <person name="Baker B.J."/>
            <person name="Lazar C.S."/>
            <person name="Teske A.P."/>
            <person name="Dick G.J."/>
        </authorList>
    </citation>
    <scope>NUCLEOTIDE SEQUENCE [LARGE SCALE GENOMIC DNA]</scope>
    <source>
        <strain evidence="1">DG_24</strain>
    </source>
</reference>
<dbReference type="Proteomes" id="UP000052008">
    <property type="component" value="Unassembled WGS sequence"/>
</dbReference>
<comment type="caution">
    <text evidence="1">The sequence shown here is derived from an EMBL/GenBank/DDBJ whole genome shotgun (WGS) entry which is preliminary data.</text>
</comment>
<gene>
    <name evidence="1" type="ORF">AMJ39_08210</name>
</gene>